<gene>
    <name evidence="3" type="ORF">PYH38_000091</name>
</gene>
<keyword evidence="2" id="KW-1133">Transmembrane helix</keyword>
<accession>A0ABY8CUX7</accession>
<keyword evidence="2" id="KW-0472">Membrane</keyword>
<dbReference type="Proteomes" id="UP001235547">
    <property type="component" value="Chromosome 2"/>
</dbReference>
<dbReference type="PANTHER" id="PTHR38442">
    <property type="entry name" value="INNER MEMBRANE PROTEIN-RELATED"/>
    <property type="match status" value="1"/>
</dbReference>
<keyword evidence="2" id="KW-0812">Transmembrane</keyword>
<sequence>MSPDRSRSFDTLVPSPPPETIPSVAEDGLRRRLKRKRALATSLLVAMGVVFVGTHFVTDPGIVIRLLRATAEAGIVGGLADWFAVTALFRHPLGLPIPHTAIIPSSQERIGRTLGRFLERHFLTEEVLLRKLRSAHVAQHFAAWLAAPATAPILAETVAAALPYVIRTLDNSDLQDFARRTVGEQVQQADIAPVMGRAIHIMTASGETDVLFERALGVAAEWLEENREQIFHLVRERSRWWIPKTIDRKIADAIVTGSADLLNNLREPESEVRLKFREALTQLIDELINSPEQREQINAFKNRILEHPEVQAWIAAVWHETSRTVLEDLSQPASKARMAVEKLCLLVGRALATDEAMLKHIDAFLEKLAVYLVSWRHEIGAFVEEVVRSWDSHTLVDRLELVVGSDLQYIRMNGTVVGAFAGCLIFLASQLLG</sequence>
<evidence type="ECO:0000256" key="2">
    <source>
        <dbReference type="SAM" id="Phobius"/>
    </source>
</evidence>
<dbReference type="PANTHER" id="PTHR38442:SF1">
    <property type="entry name" value="INNER MEMBRANE PROTEIN"/>
    <property type="match status" value="1"/>
</dbReference>
<dbReference type="RefSeq" id="WP_280731519.1">
    <property type="nucleotide sequence ID" value="NZ_CP120367.1"/>
</dbReference>
<protein>
    <submittedName>
        <fullName evidence="3">DUF445 domain-containing protein</fullName>
    </submittedName>
</protein>
<name>A0ABY8CUX7_9HYPH</name>
<reference evidence="3 4" key="1">
    <citation type="submission" date="2023-03" db="EMBL/GenBank/DDBJ databases">
        <authorList>
            <person name="Kaur S."/>
            <person name="Espinosa-Saiz D."/>
            <person name="Velazquez E."/>
            <person name="Menendez E."/>
            <person name="diCenzo G.C."/>
        </authorList>
    </citation>
    <scope>NUCLEOTIDE SEQUENCE [LARGE SCALE GENOMIC DNA]</scope>
    <source>
        <strain evidence="3 4">LMG 27395</strain>
    </source>
</reference>
<dbReference type="EMBL" id="CP120370">
    <property type="protein sequence ID" value="WEX80801.1"/>
    <property type="molecule type" value="Genomic_DNA"/>
</dbReference>
<keyword evidence="4" id="KW-1185">Reference proteome</keyword>
<organism evidence="3 4">
    <name type="scientific">Sinorhizobium numidicum</name>
    <dbReference type="NCBI Taxonomy" id="680248"/>
    <lineage>
        <taxon>Bacteria</taxon>
        <taxon>Pseudomonadati</taxon>
        <taxon>Pseudomonadota</taxon>
        <taxon>Alphaproteobacteria</taxon>
        <taxon>Hyphomicrobiales</taxon>
        <taxon>Rhizobiaceae</taxon>
        <taxon>Sinorhizobium/Ensifer group</taxon>
        <taxon>Sinorhizobium</taxon>
    </lineage>
</organism>
<dbReference type="InterPro" id="IPR007383">
    <property type="entry name" value="DUF445"/>
</dbReference>
<proteinExistence type="predicted"/>
<dbReference type="Pfam" id="PF04286">
    <property type="entry name" value="DUF445"/>
    <property type="match status" value="1"/>
</dbReference>
<evidence type="ECO:0000256" key="1">
    <source>
        <dbReference type="SAM" id="MobiDB-lite"/>
    </source>
</evidence>
<evidence type="ECO:0000313" key="4">
    <source>
        <dbReference type="Proteomes" id="UP001235547"/>
    </source>
</evidence>
<feature type="region of interest" description="Disordered" evidence="1">
    <location>
        <begin position="1"/>
        <end position="21"/>
    </location>
</feature>
<feature type="transmembrane region" description="Helical" evidence="2">
    <location>
        <begin position="38"/>
        <end position="57"/>
    </location>
</feature>
<evidence type="ECO:0000313" key="3">
    <source>
        <dbReference type="EMBL" id="WEX80801.1"/>
    </source>
</evidence>